<sequence>MEKDDVELQLKELQPFLEGKKHEQITSIPAVDVPSFVEVVEAFKRQKYYKWMDQSLTNVEKEFISYFSGHGTQTPDKTGKEADELSEVLAFYNAKKKIASSGEKIIPMQGITDETVEDTVMHDLIISKYYPQTRVVLLTDCCQSGTMSNLSQLGQELQFSGQKQEHLTITTQNCTIFEKLIIIIMGGDNEELQLANIIPLLNGNIPAQITSIPAIGMPSQIEPHTVSCDWKYKNDTLKLDGTDSLYLDIVLREI</sequence>
<evidence type="ECO:0000313" key="1">
    <source>
        <dbReference type="EMBL" id="KAA6382969.1"/>
    </source>
</evidence>
<dbReference type="Proteomes" id="UP000324800">
    <property type="component" value="Unassembled WGS sequence"/>
</dbReference>
<comment type="caution">
    <text evidence="1">The sequence shown here is derived from an EMBL/GenBank/DDBJ whole genome shotgun (WGS) entry which is preliminary data.</text>
</comment>
<proteinExistence type="predicted"/>
<gene>
    <name evidence="1" type="ORF">EZS28_021503</name>
</gene>
<dbReference type="EMBL" id="SNRW01006488">
    <property type="protein sequence ID" value="KAA6382969.1"/>
    <property type="molecule type" value="Genomic_DNA"/>
</dbReference>
<dbReference type="Gene3D" id="3.40.50.1460">
    <property type="match status" value="1"/>
</dbReference>
<accession>A0A5J4VKV0</accession>
<name>A0A5J4VKV0_9EUKA</name>
<evidence type="ECO:0000313" key="2">
    <source>
        <dbReference type="Proteomes" id="UP000324800"/>
    </source>
</evidence>
<dbReference type="AlphaFoldDB" id="A0A5J4VKV0"/>
<protein>
    <submittedName>
        <fullName evidence="1">Uncharacterized protein</fullName>
    </submittedName>
</protein>
<organism evidence="1 2">
    <name type="scientific">Streblomastix strix</name>
    <dbReference type="NCBI Taxonomy" id="222440"/>
    <lineage>
        <taxon>Eukaryota</taxon>
        <taxon>Metamonada</taxon>
        <taxon>Preaxostyla</taxon>
        <taxon>Oxymonadida</taxon>
        <taxon>Streblomastigidae</taxon>
        <taxon>Streblomastix</taxon>
    </lineage>
</organism>
<dbReference type="OrthoDB" id="3223806at2759"/>
<reference evidence="1 2" key="1">
    <citation type="submission" date="2019-03" db="EMBL/GenBank/DDBJ databases">
        <title>Single cell metagenomics reveals metabolic interactions within the superorganism composed of flagellate Streblomastix strix and complex community of Bacteroidetes bacteria on its surface.</title>
        <authorList>
            <person name="Treitli S.C."/>
            <person name="Kolisko M."/>
            <person name="Husnik F."/>
            <person name="Keeling P."/>
            <person name="Hampl V."/>
        </authorList>
    </citation>
    <scope>NUCLEOTIDE SEQUENCE [LARGE SCALE GENOMIC DNA]</scope>
    <source>
        <strain evidence="1">ST1C</strain>
    </source>
</reference>